<evidence type="ECO:0000256" key="2">
    <source>
        <dbReference type="ARBA" id="ARBA00004496"/>
    </source>
</evidence>
<dbReference type="EC" id="2.1.1.176" evidence="4"/>
<dbReference type="GO" id="GO:0005737">
    <property type="term" value="C:cytoplasm"/>
    <property type="evidence" value="ECO:0007669"/>
    <property type="project" value="UniProtKB-SubCell"/>
</dbReference>
<dbReference type="PROSITE" id="PS01153">
    <property type="entry name" value="NOL1_NOP2_SUN"/>
    <property type="match status" value="1"/>
</dbReference>
<keyword evidence="6" id="KW-0698">rRNA processing</keyword>
<dbReference type="RefSeq" id="WP_114289090.1">
    <property type="nucleotide sequence ID" value="NZ_CP081459.1"/>
</dbReference>
<dbReference type="EMBL" id="NGJX01000003">
    <property type="protein sequence ID" value="RSU03844.1"/>
    <property type="molecule type" value="Genomic_DNA"/>
</dbReference>
<dbReference type="PANTHER" id="PTHR22807">
    <property type="entry name" value="NOP2 YEAST -RELATED NOL1/NOP2/FMU SUN DOMAIN-CONTAINING"/>
    <property type="match status" value="1"/>
</dbReference>
<name>A0A430A9U9_9ENTE</name>
<feature type="binding site" evidence="14">
    <location>
        <position position="334"/>
    </location>
    <ligand>
        <name>S-adenosyl-L-methionine</name>
        <dbReference type="ChEBI" id="CHEBI:59789"/>
    </ligand>
</feature>
<keyword evidence="8 14" id="KW-0808">Transferase</keyword>
<comment type="similarity">
    <text evidence="3 14">Belongs to the class I-like SAM-binding methyltransferase superfamily. RsmB/NOP family.</text>
</comment>
<accession>A0A430A9U9</accession>
<dbReference type="InterPro" id="IPR054728">
    <property type="entry name" value="RsmB-like_ferredoxin"/>
</dbReference>
<feature type="binding site" evidence="14">
    <location>
        <position position="306"/>
    </location>
    <ligand>
        <name>S-adenosyl-L-methionine</name>
        <dbReference type="ChEBI" id="CHEBI:59789"/>
    </ligand>
</feature>
<dbReference type="NCBIfam" id="NF011494">
    <property type="entry name" value="PRK14902.1"/>
    <property type="match status" value="1"/>
</dbReference>
<evidence type="ECO:0000256" key="1">
    <source>
        <dbReference type="ARBA" id="ARBA00002724"/>
    </source>
</evidence>
<evidence type="ECO:0000313" key="17">
    <source>
        <dbReference type="Proteomes" id="UP000288197"/>
    </source>
</evidence>
<keyword evidence="7 14" id="KW-0489">Methyltransferase</keyword>
<dbReference type="InterPro" id="IPR049560">
    <property type="entry name" value="MeTrfase_RsmB-F_NOP2_cat"/>
</dbReference>
<comment type="caution">
    <text evidence="16">The sequence shown here is derived from an EMBL/GenBank/DDBJ whole genome shotgun (WGS) entry which is preliminary data.</text>
</comment>
<dbReference type="Gene3D" id="3.40.50.150">
    <property type="entry name" value="Vaccinia Virus protein VP39"/>
    <property type="match status" value="1"/>
</dbReference>
<evidence type="ECO:0000256" key="11">
    <source>
        <dbReference type="ARBA" id="ARBA00030399"/>
    </source>
</evidence>
<dbReference type="FunFam" id="1.10.940.10:FF:000006">
    <property type="entry name" value="16S rRNA (Cytosine(967)-C(5))-methyltransferase RsmB"/>
    <property type="match status" value="1"/>
</dbReference>
<evidence type="ECO:0000256" key="6">
    <source>
        <dbReference type="ARBA" id="ARBA00022552"/>
    </source>
</evidence>
<reference evidence="16 17" key="1">
    <citation type="submission" date="2017-05" db="EMBL/GenBank/DDBJ databases">
        <title>Vagococcus spp. assemblies.</title>
        <authorList>
            <person name="Gulvik C.A."/>
        </authorList>
    </citation>
    <scope>NUCLEOTIDE SEQUENCE [LARGE SCALE GENOMIC DNA]</scope>
    <source>
        <strain evidence="16 17">NCFB 2497</strain>
    </source>
</reference>
<dbReference type="Pfam" id="PF01189">
    <property type="entry name" value="Methyltr_RsmB-F"/>
    <property type="match status" value="1"/>
</dbReference>
<dbReference type="PRINTS" id="PR02008">
    <property type="entry name" value="RCMTFAMILY"/>
</dbReference>
<evidence type="ECO:0000313" key="16">
    <source>
        <dbReference type="EMBL" id="RSU03844.1"/>
    </source>
</evidence>
<feature type="domain" description="SAM-dependent MTase RsmB/NOP-type" evidence="15">
    <location>
        <begin position="191"/>
        <end position="467"/>
    </location>
</feature>
<dbReference type="Gene3D" id="1.10.940.10">
    <property type="entry name" value="NusB-like"/>
    <property type="match status" value="1"/>
</dbReference>
<evidence type="ECO:0000259" key="15">
    <source>
        <dbReference type="PROSITE" id="PS51686"/>
    </source>
</evidence>
<dbReference type="InterPro" id="IPR006027">
    <property type="entry name" value="NusB_RsmB_TIM44"/>
</dbReference>
<evidence type="ECO:0000256" key="9">
    <source>
        <dbReference type="ARBA" id="ARBA00022691"/>
    </source>
</evidence>
<dbReference type="Pfam" id="PF01029">
    <property type="entry name" value="NusB"/>
    <property type="match status" value="1"/>
</dbReference>
<dbReference type="InterPro" id="IPR001678">
    <property type="entry name" value="MeTrfase_RsmB-F_NOP2_dom"/>
</dbReference>
<dbReference type="InterPro" id="IPR023267">
    <property type="entry name" value="RCMT"/>
</dbReference>
<evidence type="ECO:0000256" key="4">
    <source>
        <dbReference type="ARBA" id="ARBA00012140"/>
    </source>
</evidence>
<comment type="subcellular location">
    <subcellularLocation>
        <location evidence="2">Cytoplasm</location>
    </subcellularLocation>
</comment>
<dbReference type="GO" id="GO:0003723">
    <property type="term" value="F:RNA binding"/>
    <property type="evidence" value="ECO:0007669"/>
    <property type="project" value="UniProtKB-UniRule"/>
</dbReference>
<dbReference type="InterPro" id="IPR018314">
    <property type="entry name" value="RsmB/NOL1/NOP2-like_CS"/>
</dbReference>
<dbReference type="NCBIfam" id="TIGR00563">
    <property type="entry name" value="rsmB"/>
    <property type="match status" value="1"/>
</dbReference>
<dbReference type="Proteomes" id="UP000288197">
    <property type="component" value="Unassembled WGS sequence"/>
</dbReference>
<evidence type="ECO:0000256" key="5">
    <source>
        <dbReference type="ARBA" id="ARBA00022490"/>
    </source>
</evidence>
<dbReference type="SUPFAM" id="SSF48013">
    <property type="entry name" value="NusB-like"/>
    <property type="match status" value="1"/>
</dbReference>
<dbReference type="InterPro" id="IPR029063">
    <property type="entry name" value="SAM-dependent_MTases_sf"/>
</dbReference>
<dbReference type="PANTHER" id="PTHR22807:SF53">
    <property type="entry name" value="RIBOSOMAL RNA SMALL SUBUNIT METHYLTRANSFERASE B-RELATED"/>
    <property type="match status" value="1"/>
</dbReference>
<feature type="binding site" evidence="14">
    <location>
        <position position="353"/>
    </location>
    <ligand>
        <name>S-adenosyl-L-methionine</name>
        <dbReference type="ChEBI" id="CHEBI:59789"/>
    </ligand>
</feature>
<dbReference type="AlphaFoldDB" id="A0A430A9U9"/>
<keyword evidence="17" id="KW-1185">Reference proteome</keyword>
<dbReference type="Pfam" id="PF22458">
    <property type="entry name" value="RsmF-B_ferredox"/>
    <property type="match status" value="1"/>
</dbReference>
<organism evidence="16 17">
    <name type="scientific">Vagococcus fluvialis</name>
    <dbReference type="NCBI Taxonomy" id="2738"/>
    <lineage>
        <taxon>Bacteria</taxon>
        <taxon>Bacillati</taxon>
        <taxon>Bacillota</taxon>
        <taxon>Bacilli</taxon>
        <taxon>Lactobacillales</taxon>
        <taxon>Enterococcaceae</taxon>
        <taxon>Vagococcus</taxon>
    </lineage>
</organism>
<protein>
    <recommendedName>
        <fullName evidence="4">16S rRNA (cytosine(967)-C(5))-methyltransferase</fullName>
        <ecNumber evidence="4">2.1.1.176</ecNumber>
    </recommendedName>
    <alternativeName>
        <fullName evidence="11">16S rRNA m5C967 methyltransferase</fullName>
    </alternativeName>
    <alternativeName>
        <fullName evidence="12">rRNA (cytosine-C(5)-)-methyltransferase RsmB</fullName>
    </alternativeName>
</protein>
<keyword evidence="10 14" id="KW-0694">RNA-binding</keyword>
<evidence type="ECO:0000256" key="7">
    <source>
        <dbReference type="ARBA" id="ARBA00022603"/>
    </source>
</evidence>
<proteinExistence type="inferred from homology"/>
<evidence type="ECO:0000256" key="8">
    <source>
        <dbReference type="ARBA" id="ARBA00022679"/>
    </source>
</evidence>
<dbReference type="SUPFAM" id="SSF53335">
    <property type="entry name" value="S-adenosyl-L-methionine-dependent methyltransferases"/>
    <property type="match status" value="1"/>
</dbReference>
<gene>
    <name evidence="16" type="ORF">CBF32_04010</name>
</gene>
<dbReference type="GO" id="GO:0006355">
    <property type="term" value="P:regulation of DNA-templated transcription"/>
    <property type="evidence" value="ECO:0007669"/>
    <property type="project" value="InterPro"/>
</dbReference>
<comment type="catalytic activity">
    <reaction evidence="13">
        <text>cytidine(967) in 16S rRNA + S-adenosyl-L-methionine = 5-methylcytidine(967) in 16S rRNA + S-adenosyl-L-homocysteine + H(+)</text>
        <dbReference type="Rhea" id="RHEA:42748"/>
        <dbReference type="Rhea" id="RHEA-COMP:10219"/>
        <dbReference type="Rhea" id="RHEA-COMP:10220"/>
        <dbReference type="ChEBI" id="CHEBI:15378"/>
        <dbReference type="ChEBI" id="CHEBI:57856"/>
        <dbReference type="ChEBI" id="CHEBI:59789"/>
        <dbReference type="ChEBI" id="CHEBI:74483"/>
        <dbReference type="ChEBI" id="CHEBI:82748"/>
        <dbReference type="EC" id="2.1.1.176"/>
    </reaction>
</comment>
<evidence type="ECO:0000256" key="14">
    <source>
        <dbReference type="PROSITE-ProRule" id="PRU01023"/>
    </source>
</evidence>
<evidence type="ECO:0000256" key="10">
    <source>
        <dbReference type="ARBA" id="ARBA00022884"/>
    </source>
</evidence>
<feature type="binding site" evidence="14">
    <location>
        <begin position="280"/>
        <end position="286"/>
    </location>
    <ligand>
        <name>S-adenosyl-L-methionine</name>
        <dbReference type="ChEBI" id="CHEBI:59789"/>
    </ligand>
</feature>
<keyword evidence="9 14" id="KW-0949">S-adenosyl-L-methionine</keyword>
<sequence length="468" mass="53000">MVLVEQWKKGISLNKNRKLPRKVYESPRLAALELLVQVSEENAYSNLLLKSYMTKHRLSDKDARLMTEIVYGTISRRITLEYGLTDFVEDTSKIENWVKELLLLSMYQMEYLDKVPVYSVISEAVEIAKAKGNQGIARYVNGVLRSVQRQGPRPTSEIKNRLKHLSTEISLPKWLTKKLVDDIGYEETEKLGFSLLEASHVSARVDTRKISLDKAIEKLQGEGIDARRSLVSPFGVVADKGFLAGSTLFKEGLLTIQDESSMLVAPSMQIKEDSKVLDVCAAPGGKTMHIATFLEEEKGGEVTALDIYDHKIKLIEENAERLGVSNVVQTKLLDAREVVTHFEDDSFDRILVDAPCSGLGLLRRKPDIKYSKSKEDFVELQKIQLEILESVVTKVKEWGIITYSTCTITSEENKEVIDIFLEKHPNFEKIDLVGVENVAASYKDKMLQIYPHQYQTDGFFICSLQRKA</sequence>
<feature type="active site" description="Nucleophile" evidence="14">
    <location>
        <position position="406"/>
    </location>
</feature>
<evidence type="ECO:0000256" key="13">
    <source>
        <dbReference type="ARBA" id="ARBA00047283"/>
    </source>
</evidence>
<dbReference type="GeneID" id="63145886"/>
<dbReference type="FunFam" id="3.40.50.150:FF:000022">
    <property type="entry name" value="Ribosomal RNA small subunit methyltransferase B"/>
    <property type="match status" value="1"/>
</dbReference>
<dbReference type="CDD" id="cd02440">
    <property type="entry name" value="AdoMet_MTases"/>
    <property type="match status" value="1"/>
</dbReference>
<evidence type="ECO:0000256" key="12">
    <source>
        <dbReference type="ARBA" id="ARBA00031088"/>
    </source>
</evidence>
<dbReference type="OrthoDB" id="9810297at2"/>
<dbReference type="PROSITE" id="PS51686">
    <property type="entry name" value="SAM_MT_RSMB_NOP"/>
    <property type="match status" value="1"/>
</dbReference>
<comment type="function">
    <text evidence="1">Specifically methylates the cytosine at position 967 (m5C967) of 16S rRNA.</text>
</comment>
<dbReference type="InterPro" id="IPR035926">
    <property type="entry name" value="NusB-like_sf"/>
</dbReference>
<dbReference type="Gene3D" id="3.30.70.1170">
    <property type="entry name" value="Sun protein, domain 3"/>
    <property type="match status" value="1"/>
</dbReference>
<dbReference type="GO" id="GO:0008649">
    <property type="term" value="F:rRNA methyltransferase activity"/>
    <property type="evidence" value="ECO:0007669"/>
    <property type="project" value="InterPro"/>
</dbReference>
<dbReference type="InterPro" id="IPR004573">
    <property type="entry name" value="rRNA_ssu_MeTfrase_B"/>
</dbReference>
<evidence type="ECO:0000256" key="3">
    <source>
        <dbReference type="ARBA" id="ARBA00007494"/>
    </source>
</evidence>
<keyword evidence="5" id="KW-0963">Cytoplasm</keyword>